<evidence type="ECO:0000313" key="1">
    <source>
        <dbReference type="EMBL" id="UMM10624.1"/>
    </source>
</evidence>
<sequence length="81" mass="9836">MDLDEGFKLYSSHGASTLRENNFQYWPVWWATPFSLLSRSTKKYLEKILGEDTPHRKNWTQWKDSFPNFSQSQRERILRPR</sequence>
<dbReference type="AlphaFoldDB" id="A0AAE9DZB9"/>
<evidence type="ECO:0000313" key="2">
    <source>
        <dbReference type="Proteomes" id="UP000829354"/>
    </source>
</evidence>
<keyword evidence="2" id="KW-1185">Reference proteome</keyword>
<proteinExistence type="predicted"/>
<dbReference type="EMBL" id="CP092620">
    <property type="protein sequence ID" value="UMM10624.1"/>
    <property type="molecule type" value="Genomic_DNA"/>
</dbReference>
<name>A0AAE9DZB9_CAEBR</name>
<protein>
    <submittedName>
        <fullName evidence="1">Uncharacterized protein</fullName>
    </submittedName>
</protein>
<dbReference type="Proteomes" id="UP000829354">
    <property type="component" value="Chromosome I"/>
</dbReference>
<accession>A0AAE9DZB9</accession>
<organism evidence="1 2">
    <name type="scientific">Caenorhabditis briggsae</name>
    <dbReference type="NCBI Taxonomy" id="6238"/>
    <lineage>
        <taxon>Eukaryota</taxon>
        <taxon>Metazoa</taxon>
        <taxon>Ecdysozoa</taxon>
        <taxon>Nematoda</taxon>
        <taxon>Chromadorea</taxon>
        <taxon>Rhabditida</taxon>
        <taxon>Rhabditina</taxon>
        <taxon>Rhabditomorpha</taxon>
        <taxon>Rhabditoidea</taxon>
        <taxon>Rhabditidae</taxon>
        <taxon>Peloderinae</taxon>
        <taxon>Caenorhabditis</taxon>
    </lineage>
</organism>
<gene>
    <name evidence="1" type="ORF">L5515_000311</name>
</gene>
<reference evidence="1 2" key="1">
    <citation type="submission" date="2022-04" db="EMBL/GenBank/DDBJ databases">
        <title>Chromosome-level reference genomes for two strains of Caenorhabditis briggsae: an improved platform for comparative genomics.</title>
        <authorList>
            <person name="Stevens L."/>
            <person name="Andersen E."/>
        </authorList>
    </citation>
    <scope>NUCLEOTIDE SEQUENCE [LARGE SCALE GENOMIC DNA]</scope>
    <source>
        <strain evidence="1">VX34</strain>
        <tissue evidence="1">Whole-organism</tissue>
    </source>
</reference>